<sequence>MDGALAHPSRELMRPDEQGQARLLALDQRLAAIRDAFPFASTDTRMCRLACELLESAWRQRAEAAPVETADSTGCTCLLCSHLPTPPPRRLEDYDWRKSAGAPLLVKTWPYRRELDSVLSGGWAWTRKMSDSDHDLGLRFRNEDDILVFQEYKRVANSVDISGLHRKVGQELTHQASTNGARALVSGLYATHKRAVDEYWLTRHTRGAITLPQANPLDKLTYALLQTLDCLFWHVPPEAELWQEGNLASLVLCRVLDDMTDTRADAVTGEISNFWLGSVSTHDKAMYAASAIALVKYGCMPESHGVLWNTWLMDTTIVWMALTGRHALWFDGIIDELPPLEDCPLCGIEPNSCTGLLSGGITLKSGPQIRVNSLSSQARRLSNLCRTYAPDVWRLFDRELAAFEALHGEWHGDLEITWKILSRTYVAAVRACLAGGNGAREVQLNAGAVGAELFHALNAPPTWKEDTALLAYMFGCAHPHFLWNCVGYRSDAVAGDELDG</sequence>
<organism evidence="1 2">
    <name type="scientific">Actinomadura rudentiformis</name>
    <dbReference type="NCBI Taxonomy" id="359158"/>
    <lineage>
        <taxon>Bacteria</taxon>
        <taxon>Bacillati</taxon>
        <taxon>Actinomycetota</taxon>
        <taxon>Actinomycetes</taxon>
        <taxon>Streptosporangiales</taxon>
        <taxon>Thermomonosporaceae</taxon>
        <taxon>Actinomadura</taxon>
    </lineage>
</organism>
<evidence type="ECO:0000313" key="1">
    <source>
        <dbReference type="EMBL" id="KAB2347055.1"/>
    </source>
</evidence>
<protein>
    <submittedName>
        <fullName evidence="1">Uncharacterized protein</fullName>
    </submittedName>
</protein>
<dbReference type="Proteomes" id="UP000468735">
    <property type="component" value="Unassembled WGS sequence"/>
</dbReference>
<dbReference type="EMBL" id="WBMT01000010">
    <property type="protein sequence ID" value="KAB2347055.1"/>
    <property type="molecule type" value="Genomic_DNA"/>
</dbReference>
<keyword evidence="2" id="KW-1185">Reference proteome</keyword>
<name>A0A6H9Z1Q9_9ACTN</name>
<reference evidence="1 2" key="1">
    <citation type="submission" date="2019-09" db="EMBL/GenBank/DDBJ databases">
        <title>Actinomadura physcomitrii sp. nov., a novel actinomycete isolated from moss [Physcomitrium sphaericum (Ludw) Fuernr].</title>
        <authorList>
            <person name="Zhuang X."/>
            <person name="Liu C."/>
        </authorList>
    </citation>
    <scope>NUCLEOTIDE SEQUENCE [LARGE SCALE GENOMIC DNA]</scope>
    <source>
        <strain evidence="1 2">HMC1</strain>
    </source>
</reference>
<evidence type="ECO:0000313" key="2">
    <source>
        <dbReference type="Proteomes" id="UP000468735"/>
    </source>
</evidence>
<accession>A0A6H9Z1Q9</accession>
<comment type="caution">
    <text evidence="1">The sequence shown here is derived from an EMBL/GenBank/DDBJ whole genome shotgun (WGS) entry which is preliminary data.</text>
</comment>
<proteinExistence type="predicted"/>
<dbReference type="OrthoDB" id="3916334at2"/>
<dbReference type="AlphaFoldDB" id="A0A6H9Z1Q9"/>
<gene>
    <name evidence="1" type="ORF">F8566_22190</name>
</gene>